<feature type="compositionally biased region" description="Polar residues" evidence="1">
    <location>
        <begin position="21"/>
        <end position="33"/>
    </location>
</feature>
<gene>
    <name evidence="2" type="ORF">BU26DRAFT_65228</name>
</gene>
<name>A0A6A6I851_9PLEO</name>
<dbReference type="Proteomes" id="UP000800094">
    <property type="component" value="Unassembled WGS sequence"/>
</dbReference>
<evidence type="ECO:0000313" key="3">
    <source>
        <dbReference type="Proteomes" id="UP000800094"/>
    </source>
</evidence>
<organism evidence="2 3">
    <name type="scientific">Trematosphaeria pertusa</name>
    <dbReference type="NCBI Taxonomy" id="390896"/>
    <lineage>
        <taxon>Eukaryota</taxon>
        <taxon>Fungi</taxon>
        <taxon>Dikarya</taxon>
        <taxon>Ascomycota</taxon>
        <taxon>Pezizomycotina</taxon>
        <taxon>Dothideomycetes</taxon>
        <taxon>Pleosporomycetidae</taxon>
        <taxon>Pleosporales</taxon>
        <taxon>Massarineae</taxon>
        <taxon>Trematosphaeriaceae</taxon>
        <taxon>Trematosphaeria</taxon>
    </lineage>
</organism>
<sequence>MSYILTYSHIRGIDYRRRPRMSNNKTPPLSSIAPTRVYHGPAPCARPVDRSVTTKHVHLQRQPAGQTPRLPQALQSPPPLRGPSPPAAGPKTPLQAGPAHQIRTISLRRCICSRTQEADVTQQGRALSLYDRSNSISATQDRSSRGNCVGVCAGDGRLVCPRSMMLQLGCRTRYVRFEWVARRCGGGRLGYVNVATRPGVESLKRWHCAIGESLVDVNVATGALKIEDWMPRAWRSWSPPLERCIKPGFQSSSH</sequence>
<proteinExistence type="predicted"/>
<dbReference type="GeneID" id="54589484"/>
<protein>
    <submittedName>
        <fullName evidence="2">Uncharacterized protein</fullName>
    </submittedName>
</protein>
<feature type="region of interest" description="Disordered" evidence="1">
    <location>
        <begin position="18"/>
        <end position="99"/>
    </location>
</feature>
<dbReference type="EMBL" id="ML987199">
    <property type="protein sequence ID" value="KAF2246258.1"/>
    <property type="molecule type" value="Genomic_DNA"/>
</dbReference>
<accession>A0A6A6I851</accession>
<keyword evidence="3" id="KW-1185">Reference proteome</keyword>
<evidence type="ECO:0000313" key="2">
    <source>
        <dbReference type="EMBL" id="KAF2246258.1"/>
    </source>
</evidence>
<evidence type="ECO:0000256" key="1">
    <source>
        <dbReference type="SAM" id="MobiDB-lite"/>
    </source>
</evidence>
<dbReference type="RefSeq" id="XP_033681262.1">
    <property type="nucleotide sequence ID" value="XM_033836154.1"/>
</dbReference>
<feature type="compositionally biased region" description="Pro residues" evidence="1">
    <location>
        <begin position="76"/>
        <end position="88"/>
    </location>
</feature>
<dbReference type="AlphaFoldDB" id="A0A6A6I851"/>
<reference evidence="2" key="1">
    <citation type="journal article" date="2020" name="Stud. Mycol.">
        <title>101 Dothideomycetes genomes: a test case for predicting lifestyles and emergence of pathogens.</title>
        <authorList>
            <person name="Haridas S."/>
            <person name="Albert R."/>
            <person name="Binder M."/>
            <person name="Bloem J."/>
            <person name="Labutti K."/>
            <person name="Salamov A."/>
            <person name="Andreopoulos B."/>
            <person name="Baker S."/>
            <person name="Barry K."/>
            <person name="Bills G."/>
            <person name="Bluhm B."/>
            <person name="Cannon C."/>
            <person name="Castanera R."/>
            <person name="Culley D."/>
            <person name="Daum C."/>
            <person name="Ezra D."/>
            <person name="Gonzalez J."/>
            <person name="Henrissat B."/>
            <person name="Kuo A."/>
            <person name="Liang C."/>
            <person name="Lipzen A."/>
            <person name="Lutzoni F."/>
            <person name="Magnuson J."/>
            <person name="Mondo S."/>
            <person name="Nolan M."/>
            <person name="Ohm R."/>
            <person name="Pangilinan J."/>
            <person name="Park H.-J."/>
            <person name="Ramirez L."/>
            <person name="Alfaro M."/>
            <person name="Sun H."/>
            <person name="Tritt A."/>
            <person name="Yoshinaga Y."/>
            <person name="Zwiers L.-H."/>
            <person name="Turgeon B."/>
            <person name="Goodwin S."/>
            <person name="Spatafora J."/>
            <person name="Crous P."/>
            <person name="Grigoriev I."/>
        </authorList>
    </citation>
    <scope>NUCLEOTIDE SEQUENCE</scope>
    <source>
        <strain evidence="2">CBS 122368</strain>
    </source>
</reference>